<feature type="region of interest" description="Disordered" evidence="1">
    <location>
        <begin position="182"/>
        <end position="201"/>
    </location>
</feature>
<reference evidence="2 3" key="1">
    <citation type="journal article" date="2020" name="Genomics">
        <title>Complete, high-quality genomes from long-read metagenomic sequencing of two wolf lichen thalli reveals enigmatic genome architecture.</title>
        <authorList>
            <person name="McKenzie S.K."/>
            <person name="Walston R.F."/>
            <person name="Allen J.L."/>
        </authorList>
    </citation>
    <scope>NUCLEOTIDE SEQUENCE [LARGE SCALE GENOMIC DNA]</scope>
    <source>
        <strain evidence="2">WasteWater1</strain>
    </source>
</reference>
<dbReference type="RefSeq" id="XP_037153626.1">
    <property type="nucleotide sequence ID" value="XM_037300809.1"/>
</dbReference>
<dbReference type="GeneID" id="59338345"/>
<dbReference type="AlphaFoldDB" id="A0A8H6CJN5"/>
<organism evidence="2 3">
    <name type="scientific">Letharia lupina</name>
    <dbReference type="NCBI Taxonomy" id="560253"/>
    <lineage>
        <taxon>Eukaryota</taxon>
        <taxon>Fungi</taxon>
        <taxon>Dikarya</taxon>
        <taxon>Ascomycota</taxon>
        <taxon>Pezizomycotina</taxon>
        <taxon>Lecanoromycetes</taxon>
        <taxon>OSLEUM clade</taxon>
        <taxon>Lecanoromycetidae</taxon>
        <taxon>Lecanorales</taxon>
        <taxon>Lecanorineae</taxon>
        <taxon>Parmeliaceae</taxon>
        <taxon>Letharia</taxon>
    </lineage>
</organism>
<accession>A0A8H6CJN5</accession>
<sequence>MVFGHTDEGSAGQSTKDNKPVSATGPMLQGSKYWMPTQYAYPKETKAVIIRCDSEAYPSEGRRVYQTTTISSFETQFHLNDEPLDIPTLVGLPLWMRQHPWTGARGDELKPSRESEIENPLARPLCRNGRPESSRFGAPPSLKGDKLVARLDGKDLLVQHLVCLGAFCNLVVARFSKTEVGRGTGEGRVRRSGRSATGEAEECARERGMRFRGMANRESFRSYWVWWRRQKFDQSGLEEWLRMRGPYEM</sequence>
<keyword evidence="3" id="KW-1185">Reference proteome</keyword>
<dbReference type="Proteomes" id="UP000593566">
    <property type="component" value="Unassembled WGS sequence"/>
</dbReference>
<proteinExistence type="predicted"/>
<gene>
    <name evidence="2" type="ORF">HO133_009953</name>
</gene>
<comment type="caution">
    <text evidence="2">The sequence shown here is derived from an EMBL/GenBank/DDBJ whole genome shotgun (WGS) entry which is preliminary data.</text>
</comment>
<name>A0A8H6CJN5_9LECA</name>
<evidence type="ECO:0000313" key="2">
    <source>
        <dbReference type="EMBL" id="KAF6224759.1"/>
    </source>
</evidence>
<evidence type="ECO:0000256" key="1">
    <source>
        <dbReference type="SAM" id="MobiDB-lite"/>
    </source>
</evidence>
<dbReference type="EMBL" id="JACCJB010000008">
    <property type="protein sequence ID" value="KAF6224759.1"/>
    <property type="molecule type" value="Genomic_DNA"/>
</dbReference>
<protein>
    <submittedName>
        <fullName evidence="2">Uncharacterized protein</fullName>
    </submittedName>
</protein>
<evidence type="ECO:0000313" key="3">
    <source>
        <dbReference type="Proteomes" id="UP000593566"/>
    </source>
</evidence>
<feature type="region of interest" description="Disordered" evidence="1">
    <location>
        <begin position="1"/>
        <end position="25"/>
    </location>
</feature>